<evidence type="ECO:0000313" key="2">
    <source>
        <dbReference type="Proteomes" id="UP000242180"/>
    </source>
</evidence>
<keyword evidence="2" id="KW-1185">Reference proteome</keyword>
<evidence type="ECO:0008006" key="3">
    <source>
        <dbReference type="Google" id="ProtNLM"/>
    </source>
</evidence>
<dbReference type="InParanoid" id="A0A1X2HHP2"/>
<dbReference type="AlphaFoldDB" id="A0A1X2HHP2"/>
<gene>
    <name evidence="1" type="ORF">BCR43DRAFT_503379</name>
</gene>
<reference evidence="1 2" key="1">
    <citation type="submission" date="2016-07" db="EMBL/GenBank/DDBJ databases">
        <title>Pervasive Adenine N6-methylation of Active Genes in Fungi.</title>
        <authorList>
            <consortium name="DOE Joint Genome Institute"/>
            <person name="Mondo S.J."/>
            <person name="Dannebaum R.O."/>
            <person name="Kuo R.C."/>
            <person name="Labutti K."/>
            <person name="Haridas S."/>
            <person name="Kuo A."/>
            <person name="Salamov A."/>
            <person name="Ahrendt S.R."/>
            <person name="Lipzen A."/>
            <person name="Sullivan W."/>
            <person name="Andreopoulos W.B."/>
            <person name="Clum A."/>
            <person name="Lindquist E."/>
            <person name="Daum C."/>
            <person name="Ramamoorthy G.K."/>
            <person name="Gryganskyi A."/>
            <person name="Culley D."/>
            <person name="Magnuson J.K."/>
            <person name="James T.Y."/>
            <person name="O'Malley M.A."/>
            <person name="Stajich J.E."/>
            <person name="Spatafora J.W."/>
            <person name="Visel A."/>
            <person name="Grigoriev I.V."/>
        </authorList>
    </citation>
    <scope>NUCLEOTIDE SEQUENCE [LARGE SCALE GENOMIC DNA]</scope>
    <source>
        <strain evidence="1 2">NRRL 2496</strain>
    </source>
</reference>
<dbReference type="GO" id="GO:0031146">
    <property type="term" value="P:SCF-dependent proteasomal ubiquitin-dependent protein catabolic process"/>
    <property type="evidence" value="ECO:0007669"/>
    <property type="project" value="TreeGrafter"/>
</dbReference>
<accession>A0A1X2HHP2</accession>
<organism evidence="1 2">
    <name type="scientific">Syncephalastrum racemosum</name>
    <name type="common">Filamentous fungus</name>
    <dbReference type="NCBI Taxonomy" id="13706"/>
    <lineage>
        <taxon>Eukaryota</taxon>
        <taxon>Fungi</taxon>
        <taxon>Fungi incertae sedis</taxon>
        <taxon>Mucoromycota</taxon>
        <taxon>Mucoromycotina</taxon>
        <taxon>Mucoromycetes</taxon>
        <taxon>Mucorales</taxon>
        <taxon>Syncephalastraceae</taxon>
        <taxon>Syncephalastrum</taxon>
    </lineage>
</organism>
<proteinExistence type="predicted"/>
<name>A0A1X2HHP2_SYNRA</name>
<dbReference type="InterPro" id="IPR032675">
    <property type="entry name" value="LRR_dom_sf"/>
</dbReference>
<dbReference type="PANTHER" id="PTHR13318:SF95">
    <property type="entry name" value="F-BOX PROTEIN YLR352W"/>
    <property type="match status" value="1"/>
</dbReference>
<dbReference type="Gene3D" id="3.80.10.10">
    <property type="entry name" value="Ribonuclease Inhibitor"/>
    <property type="match status" value="1"/>
</dbReference>
<protein>
    <recommendedName>
        <fullName evidence="3">F-box domain-containing protein</fullName>
    </recommendedName>
</protein>
<comment type="caution">
    <text evidence="1">The sequence shown here is derived from an EMBL/GenBank/DDBJ whole genome shotgun (WGS) entry which is preliminary data.</text>
</comment>
<dbReference type="Proteomes" id="UP000242180">
    <property type="component" value="Unassembled WGS sequence"/>
</dbReference>
<dbReference type="PANTHER" id="PTHR13318">
    <property type="entry name" value="PARTNER OF PAIRED, ISOFORM B-RELATED"/>
    <property type="match status" value="1"/>
</dbReference>
<dbReference type="GO" id="GO:0019005">
    <property type="term" value="C:SCF ubiquitin ligase complex"/>
    <property type="evidence" value="ECO:0007669"/>
    <property type="project" value="TreeGrafter"/>
</dbReference>
<sequence>MVNTRSNDETADVFFMTLFDACLPLVTLDYTEDTAFQPHDQMNITADQAGLQRLSISVRDSSYIPIDIVTDLVLANAPTLEDLRICEYDCDSLWNSLNSSEVQLPLLQTLHIMLVYISDTALEDVYHILQRCPTLSTLVWRANVDERKMLQDLSIHCPHLTQLTLSLPPDIDLLDHDKWIHLQDENDQGLVQLPRLTHLHLPYAFALDDHFLLNRIPVLENLTFFTIGYSDSNITAHALVKFLSSRVPQAEVVALTFLQVFDDEAAQVLVECRPSSLRLLKLKFCHQITDEGVQNFLDADVNVETSDCYGLSEDMVNALPEVIDECFQWNDHSHKW</sequence>
<dbReference type="EMBL" id="MCGN01000003">
    <property type="protein sequence ID" value="ORY98552.1"/>
    <property type="molecule type" value="Genomic_DNA"/>
</dbReference>
<dbReference type="SUPFAM" id="SSF52047">
    <property type="entry name" value="RNI-like"/>
    <property type="match status" value="1"/>
</dbReference>
<evidence type="ECO:0000313" key="1">
    <source>
        <dbReference type="EMBL" id="ORY98552.1"/>
    </source>
</evidence>